<keyword evidence="2" id="KW-1185">Reference proteome</keyword>
<accession>A0A4R0NH18</accession>
<evidence type="ECO:0000313" key="1">
    <source>
        <dbReference type="EMBL" id="TCC99860.1"/>
    </source>
</evidence>
<organism evidence="1 2">
    <name type="scientific">Pedobacter psychroterrae</name>
    <dbReference type="NCBI Taxonomy" id="2530453"/>
    <lineage>
        <taxon>Bacteria</taxon>
        <taxon>Pseudomonadati</taxon>
        <taxon>Bacteroidota</taxon>
        <taxon>Sphingobacteriia</taxon>
        <taxon>Sphingobacteriales</taxon>
        <taxon>Sphingobacteriaceae</taxon>
        <taxon>Pedobacter</taxon>
    </lineage>
</organism>
<keyword evidence="1" id="KW-0238">DNA-binding</keyword>
<dbReference type="AlphaFoldDB" id="A0A4R0NH18"/>
<comment type="caution">
    <text evidence="1">The sequence shown here is derived from an EMBL/GenBank/DDBJ whole genome shotgun (WGS) entry which is preliminary data.</text>
</comment>
<evidence type="ECO:0000313" key="2">
    <source>
        <dbReference type="Proteomes" id="UP000293347"/>
    </source>
</evidence>
<dbReference type="EMBL" id="SJSL01000005">
    <property type="protein sequence ID" value="TCC99860.1"/>
    <property type="molecule type" value="Genomic_DNA"/>
</dbReference>
<sequence length="74" mass="8757">MREFLQLWKAHQEEMRMAALRDPLLNSETTKFMLQVGERTLYNYVAQGKLTCEKRGQANFYLESSVLALMRKSR</sequence>
<dbReference type="OrthoDB" id="773052at2"/>
<name>A0A4R0NH18_9SPHI</name>
<protein>
    <submittedName>
        <fullName evidence="1">DNA-binding protein</fullName>
    </submittedName>
</protein>
<dbReference type="GO" id="GO:0003677">
    <property type="term" value="F:DNA binding"/>
    <property type="evidence" value="ECO:0007669"/>
    <property type="project" value="UniProtKB-KW"/>
</dbReference>
<dbReference type="Proteomes" id="UP000293347">
    <property type="component" value="Unassembled WGS sequence"/>
</dbReference>
<reference evidence="1 2" key="1">
    <citation type="submission" date="2019-02" db="EMBL/GenBank/DDBJ databases">
        <title>Pedobacter sp. RP-1-14 sp. nov., isolated from Arctic soil.</title>
        <authorList>
            <person name="Dahal R.H."/>
        </authorList>
    </citation>
    <scope>NUCLEOTIDE SEQUENCE [LARGE SCALE GENOMIC DNA]</scope>
    <source>
        <strain evidence="1 2">RP-1-14</strain>
    </source>
</reference>
<proteinExistence type="predicted"/>
<gene>
    <name evidence="1" type="ORF">EZ437_16590</name>
</gene>
<dbReference type="RefSeq" id="WP_131597195.1">
    <property type="nucleotide sequence ID" value="NZ_SJSL01000005.1"/>
</dbReference>